<dbReference type="Proteomes" id="UP000289856">
    <property type="component" value="Chromosome"/>
</dbReference>
<keyword evidence="1" id="KW-0732">Signal</keyword>
<feature type="signal peptide" evidence="1">
    <location>
        <begin position="1"/>
        <end position="24"/>
    </location>
</feature>
<evidence type="ECO:0000259" key="2">
    <source>
        <dbReference type="SMART" id="SM00635"/>
    </source>
</evidence>
<evidence type="ECO:0000313" key="4">
    <source>
        <dbReference type="Proteomes" id="UP000289856"/>
    </source>
</evidence>
<dbReference type="SMART" id="SM00635">
    <property type="entry name" value="BID_2"/>
    <property type="match status" value="4"/>
</dbReference>
<keyword evidence="4" id="KW-1185">Reference proteome</keyword>
<gene>
    <name evidence="3" type="ORF">KCTCHS21_03130</name>
</gene>
<proteinExistence type="predicted"/>
<accession>A0A3T1CYK5</accession>
<dbReference type="Gene3D" id="2.60.40.1080">
    <property type="match status" value="4"/>
</dbReference>
<dbReference type="EMBL" id="AP019400">
    <property type="protein sequence ID" value="BBI30914.1"/>
    <property type="molecule type" value="Genomic_DNA"/>
</dbReference>
<dbReference type="OrthoDB" id="2348975at2"/>
<feature type="domain" description="BIG2" evidence="2">
    <location>
        <begin position="152"/>
        <end position="235"/>
    </location>
</feature>
<feature type="domain" description="BIG2" evidence="2">
    <location>
        <begin position="417"/>
        <end position="497"/>
    </location>
</feature>
<dbReference type="KEGG" id="cohn:KCTCHS21_03130"/>
<name>A0A3T1CYK5_9BACL</name>
<feature type="domain" description="BIG2" evidence="2">
    <location>
        <begin position="329"/>
        <end position="411"/>
    </location>
</feature>
<dbReference type="AlphaFoldDB" id="A0A3T1CYK5"/>
<dbReference type="InterPro" id="IPR008964">
    <property type="entry name" value="Invasin/intimin_cell_adhesion"/>
</dbReference>
<evidence type="ECO:0000313" key="3">
    <source>
        <dbReference type="EMBL" id="BBI30914.1"/>
    </source>
</evidence>
<reference evidence="3 4" key="1">
    <citation type="submission" date="2019-01" db="EMBL/GenBank/DDBJ databases">
        <title>Complete genome sequence of Cohnella hallensis HS21 isolated from Korean fir (Abies koreana) rhizospheric soil.</title>
        <authorList>
            <person name="Jiang L."/>
            <person name="Kang S.W."/>
            <person name="Kim S."/>
            <person name="Jung J."/>
            <person name="Kim C.Y."/>
            <person name="Kim D.H."/>
            <person name="Kim S.W."/>
            <person name="Lee J."/>
        </authorList>
    </citation>
    <scope>NUCLEOTIDE SEQUENCE [LARGE SCALE GENOMIC DNA]</scope>
    <source>
        <strain evidence="3 4">HS21</strain>
    </source>
</reference>
<dbReference type="InterPro" id="IPR003343">
    <property type="entry name" value="Big_2"/>
</dbReference>
<organism evidence="3 4">
    <name type="scientific">Cohnella abietis</name>
    <dbReference type="NCBI Taxonomy" id="2507935"/>
    <lineage>
        <taxon>Bacteria</taxon>
        <taxon>Bacillati</taxon>
        <taxon>Bacillota</taxon>
        <taxon>Bacilli</taxon>
        <taxon>Bacillales</taxon>
        <taxon>Paenibacillaceae</taxon>
        <taxon>Cohnella</taxon>
    </lineage>
</organism>
<sequence length="499" mass="53732">MKKAIIMLMLFAAVFSVLPGVSNAAARSDGKEIVELTKGIEYKLNERGFVTYVNIDELPKDVADNFRRIGVSSYGGVKPDVSRYKWADFITTSSLYDDSRGYGSGLTQPGTYYPMTILYDADNMPLAYHIGKIEFTQTTPDAGSPGSASHATLDHLEATEQEIVLGVGKSQKLKVYAVYTNGEEKEITADKGLVVRSESAAIADIKKGIITAGNKVGSTNLVVSYLGKKLTITVKVTKDAAVSIKASSKKTTLTVGDTKQIKLTGTYSDGKVKDITNLAVWTTDDSDIADIDGGEIEAVSEGTTTITANYNGLTVAIEVTVISEEEEEATQYVSLVASNKNIKLLPGDEKTIRIYGLTEDGQKVEVTDEVVWQTSKSDVVDADSGILTAGKPGKAVVYVSHGSTELSFNVEVIKEKAVKAIISSPSKIEVKKGSEKQLIAEAQYIDDVKIDVTERAVWTVKNDSILEIDGGTLTALKKGKTIITVKYKGKFANIEVTVK</sequence>
<feature type="domain" description="BIG2" evidence="2">
    <location>
        <begin position="238"/>
        <end position="320"/>
    </location>
</feature>
<protein>
    <recommendedName>
        <fullName evidence="2">BIG2 domain-containing protein</fullName>
    </recommendedName>
</protein>
<dbReference type="SUPFAM" id="SSF49373">
    <property type="entry name" value="Invasin/intimin cell-adhesion fragments"/>
    <property type="match status" value="2"/>
</dbReference>
<feature type="chain" id="PRO_5018964628" description="BIG2 domain-containing protein" evidence="1">
    <location>
        <begin position="25"/>
        <end position="499"/>
    </location>
</feature>
<evidence type="ECO:0000256" key="1">
    <source>
        <dbReference type="SAM" id="SignalP"/>
    </source>
</evidence>
<dbReference type="RefSeq" id="WP_130604818.1">
    <property type="nucleotide sequence ID" value="NZ_AP019400.1"/>
</dbReference>